<keyword evidence="2" id="KW-0812">Transmembrane</keyword>
<dbReference type="GO" id="GO:0015159">
    <property type="term" value="F:polysaccharide transmembrane transporter activity"/>
    <property type="evidence" value="ECO:0007669"/>
    <property type="project" value="InterPro"/>
</dbReference>
<dbReference type="PANTHER" id="PTHR33619">
    <property type="entry name" value="POLYSACCHARIDE EXPORT PROTEIN GFCE-RELATED"/>
    <property type="match status" value="1"/>
</dbReference>
<protein>
    <submittedName>
        <fullName evidence="4">Polysaccharide biosynthesis/export family protein</fullName>
    </submittedName>
</protein>
<accession>A0A934WZR4</accession>
<evidence type="ECO:0000256" key="1">
    <source>
        <dbReference type="ARBA" id="ARBA00022729"/>
    </source>
</evidence>
<dbReference type="InterPro" id="IPR003715">
    <property type="entry name" value="Poly_export_N"/>
</dbReference>
<name>A0A934WZR4_9BACT</name>
<evidence type="ECO:0000256" key="2">
    <source>
        <dbReference type="SAM" id="Phobius"/>
    </source>
</evidence>
<reference evidence="4" key="1">
    <citation type="submission" date="2021-01" db="EMBL/GenBank/DDBJ databases">
        <title>Marivirga aurantiaca sp. nov., isolated from intertidal surface sediments.</title>
        <authorList>
            <person name="Zhang M."/>
        </authorList>
    </citation>
    <scope>NUCLEOTIDE SEQUENCE</scope>
    <source>
        <strain evidence="4">S37H4</strain>
    </source>
</reference>
<proteinExistence type="predicted"/>
<dbReference type="Pfam" id="PF02563">
    <property type="entry name" value="Poly_export"/>
    <property type="match status" value="1"/>
</dbReference>
<feature type="transmembrane region" description="Helical" evidence="2">
    <location>
        <begin position="231"/>
        <end position="251"/>
    </location>
</feature>
<dbReference type="Gene3D" id="3.10.560.10">
    <property type="entry name" value="Outer membrane lipoprotein wza domain like"/>
    <property type="match status" value="1"/>
</dbReference>
<feature type="domain" description="Polysaccharide export protein N-terminal" evidence="3">
    <location>
        <begin position="38"/>
        <end position="135"/>
    </location>
</feature>
<keyword evidence="2" id="KW-0472">Membrane</keyword>
<dbReference type="PANTHER" id="PTHR33619:SF3">
    <property type="entry name" value="POLYSACCHARIDE EXPORT PROTEIN GFCE-RELATED"/>
    <property type="match status" value="1"/>
</dbReference>
<evidence type="ECO:0000313" key="4">
    <source>
        <dbReference type="EMBL" id="MBK6265800.1"/>
    </source>
</evidence>
<dbReference type="AlphaFoldDB" id="A0A934WZR4"/>
<evidence type="ECO:0000259" key="3">
    <source>
        <dbReference type="Pfam" id="PF02563"/>
    </source>
</evidence>
<dbReference type="InterPro" id="IPR049712">
    <property type="entry name" value="Poly_export"/>
</dbReference>
<sequence>MLLTAFWLSGCKVYKQNIILQTEDDIKSEHFKSEIAKVEGAYTIKAGDKLSIEVYTNKGERVLDPNLELGSLGGGSGGQAQMRPKKEFEVLPTGEINLPLIGLLNVEGYSIKSLQEHLTPLYGETYIDPYIRIEVLNRRVVVLGAMGGQVIPLENEKMNLLEVLALSGGLTKDSKGNNIRLIRGPLDNPSVQVINLSTIEGMQQAGLDVLPNDIIYVEPLRRVLTESIREIAPVIGIVTNVITLFIVIQSLNSNNRNNP</sequence>
<comment type="caution">
    <text evidence="4">The sequence shown here is derived from an EMBL/GenBank/DDBJ whole genome shotgun (WGS) entry which is preliminary data.</text>
</comment>
<keyword evidence="5" id="KW-1185">Reference proteome</keyword>
<dbReference type="Proteomes" id="UP000611723">
    <property type="component" value="Unassembled WGS sequence"/>
</dbReference>
<gene>
    <name evidence="4" type="ORF">JKA74_12220</name>
</gene>
<keyword evidence="1" id="KW-0732">Signal</keyword>
<dbReference type="Gene3D" id="3.30.1950.10">
    <property type="entry name" value="wza like domain"/>
    <property type="match status" value="1"/>
</dbReference>
<keyword evidence="2" id="KW-1133">Transmembrane helix</keyword>
<dbReference type="EMBL" id="JAEQBW010000005">
    <property type="protein sequence ID" value="MBK6265800.1"/>
    <property type="molecule type" value="Genomic_DNA"/>
</dbReference>
<organism evidence="4 5">
    <name type="scientific">Marivirga aurantiaca</name>
    <dbReference type="NCBI Taxonomy" id="2802615"/>
    <lineage>
        <taxon>Bacteria</taxon>
        <taxon>Pseudomonadati</taxon>
        <taxon>Bacteroidota</taxon>
        <taxon>Cytophagia</taxon>
        <taxon>Cytophagales</taxon>
        <taxon>Marivirgaceae</taxon>
        <taxon>Marivirga</taxon>
    </lineage>
</organism>
<evidence type="ECO:0000313" key="5">
    <source>
        <dbReference type="Proteomes" id="UP000611723"/>
    </source>
</evidence>